<dbReference type="OrthoDB" id="1819261at2"/>
<evidence type="ECO:0000313" key="2">
    <source>
        <dbReference type="Proteomes" id="UP000021369"/>
    </source>
</evidence>
<proteinExistence type="predicted"/>
<keyword evidence="2" id="KW-1185">Reference proteome</keyword>
<organism evidence="1 2">
    <name type="scientific">Ruminococcus albus SY3</name>
    <dbReference type="NCBI Taxonomy" id="1341156"/>
    <lineage>
        <taxon>Bacteria</taxon>
        <taxon>Bacillati</taxon>
        <taxon>Bacillota</taxon>
        <taxon>Clostridia</taxon>
        <taxon>Eubacteriales</taxon>
        <taxon>Oscillospiraceae</taxon>
        <taxon>Ruminococcus</taxon>
    </lineage>
</organism>
<dbReference type="EMBL" id="JEOB01000003">
    <property type="protein sequence ID" value="EXM38899.1"/>
    <property type="molecule type" value="Genomic_DNA"/>
</dbReference>
<sequence length="307" mass="33598">MRAVIFWLCFAAALISGFFTVIGLYIAAGLLAVLIAAVTENLAEDYKVKVSYEKLFLHKGEAPAVIFSGKKRLRGTVLCENLVTGERSANVVDIKGGGRYELPAQDNCGGLLIRFMSFRRSDLLGITKRTAVCYAEESITVLPDPIGAEIYDIAEAAVGENEPDGAREARPDEPLRRVNLKLTHRFGKPYLNTYTPERTGDLWLYADYGAGDRAGILAEQICGLAQVLTEQGIDYGLAVPCGEDGFKFIENADSEAVMSEVLRFPMYKQVGDGFLEKLCGRIDDGRIIAFSRKTGFSDERLTVIDGG</sequence>
<protein>
    <submittedName>
        <fullName evidence="1">Uncharacterized protein</fullName>
    </submittedName>
</protein>
<accession>A0A011UE53</accession>
<reference evidence="1 2" key="1">
    <citation type="submission" date="2013-06" db="EMBL/GenBank/DDBJ databases">
        <title>Rumen cellulosomics: divergent fiber-degrading strategies revealed by comparative genome-wide analysis of six Ruminococcal strains.</title>
        <authorList>
            <person name="Dassa B."/>
            <person name="Borovok I."/>
            <person name="Lamed R."/>
            <person name="Flint H."/>
            <person name="Yeoman C.J."/>
            <person name="White B."/>
            <person name="Bayer E.A."/>
        </authorList>
    </citation>
    <scope>NUCLEOTIDE SEQUENCE [LARGE SCALE GENOMIC DNA]</scope>
    <source>
        <strain evidence="1 2">SY3</strain>
    </source>
</reference>
<dbReference type="AlphaFoldDB" id="A0A011UE53"/>
<evidence type="ECO:0000313" key="1">
    <source>
        <dbReference type="EMBL" id="EXM38899.1"/>
    </source>
</evidence>
<name>A0A011UE53_RUMAL</name>
<gene>
    <name evidence="1" type="ORF">RASY3_11245</name>
</gene>
<dbReference type="Proteomes" id="UP000021369">
    <property type="component" value="Unassembled WGS sequence"/>
</dbReference>
<dbReference type="RefSeq" id="WP_037288199.1">
    <property type="nucleotide sequence ID" value="NZ_JEOB01000003.1"/>
</dbReference>
<dbReference type="PATRIC" id="fig|1341156.4.peg.2194"/>
<comment type="caution">
    <text evidence="1">The sequence shown here is derived from an EMBL/GenBank/DDBJ whole genome shotgun (WGS) entry which is preliminary data.</text>
</comment>